<dbReference type="PROSITE" id="PS00211">
    <property type="entry name" value="ABC_TRANSPORTER_1"/>
    <property type="match status" value="1"/>
</dbReference>
<dbReference type="GO" id="GO:0005524">
    <property type="term" value="F:ATP binding"/>
    <property type="evidence" value="ECO:0007669"/>
    <property type="project" value="UniProtKB-KW"/>
</dbReference>
<dbReference type="PANTHER" id="PTHR42781">
    <property type="entry name" value="SPERMIDINE/PUTRESCINE IMPORT ATP-BINDING PROTEIN POTA"/>
    <property type="match status" value="1"/>
</dbReference>
<evidence type="ECO:0000256" key="6">
    <source>
        <dbReference type="ARBA" id="ARBA00023136"/>
    </source>
</evidence>
<dbReference type="RefSeq" id="WP_307231457.1">
    <property type="nucleotide sequence ID" value="NZ_JAUSVF010000001.1"/>
</dbReference>
<comment type="caution">
    <text evidence="9">The sequence shown here is derived from an EMBL/GenBank/DDBJ whole genome shotgun (WGS) entry which is preliminary data.</text>
</comment>
<dbReference type="Gene3D" id="2.40.50.140">
    <property type="entry name" value="Nucleic acid-binding proteins"/>
    <property type="match status" value="1"/>
</dbReference>
<comment type="catalytic activity">
    <reaction evidence="7">
        <text>ATP + H2O + polyamine-[polyamine-binding protein]Side 1 = ADP + phosphate + polyamineSide 2 + [polyamine-binding protein]Side 1.</text>
        <dbReference type="EC" id="7.6.2.11"/>
    </reaction>
</comment>
<dbReference type="InterPro" id="IPR005893">
    <property type="entry name" value="PotA-like"/>
</dbReference>
<dbReference type="InterPro" id="IPR050093">
    <property type="entry name" value="ABC_SmlMolc_Importer"/>
</dbReference>
<organism evidence="9 10">
    <name type="scientific">Pararhizobium capsulatum DSM 1112</name>
    <dbReference type="NCBI Taxonomy" id="1121113"/>
    <lineage>
        <taxon>Bacteria</taxon>
        <taxon>Pseudomonadati</taxon>
        <taxon>Pseudomonadota</taxon>
        <taxon>Alphaproteobacteria</taxon>
        <taxon>Hyphomicrobiales</taxon>
        <taxon>Rhizobiaceae</taxon>
        <taxon>Rhizobium/Agrobacterium group</taxon>
        <taxon>Pararhizobium</taxon>
    </lineage>
</organism>
<protein>
    <recommendedName>
        <fullName evidence="7">Spermidine/putrescine import ATP-binding protein PotA</fullName>
        <ecNumber evidence="7">7.6.2.11</ecNumber>
    </recommendedName>
</protein>
<dbReference type="InterPro" id="IPR003593">
    <property type="entry name" value="AAA+_ATPase"/>
</dbReference>
<accession>A0ABU0BTU8</accession>
<dbReference type="PROSITE" id="PS50893">
    <property type="entry name" value="ABC_TRANSPORTER_2"/>
    <property type="match status" value="1"/>
</dbReference>
<dbReference type="EC" id="7.6.2.11" evidence="7"/>
<dbReference type="PANTHER" id="PTHR42781:SF4">
    <property type="entry name" value="SPERMIDINE_PUTRESCINE IMPORT ATP-BINDING PROTEIN POTA"/>
    <property type="match status" value="1"/>
</dbReference>
<gene>
    <name evidence="7" type="primary">potA</name>
    <name evidence="9" type="ORF">QO002_003252</name>
</gene>
<proteinExistence type="inferred from homology"/>
<keyword evidence="4 7" id="KW-0067">ATP-binding</keyword>
<dbReference type="Pfam" id="PF00005">
    <property type="entry name" value="ABC_tran"/>
    <property type="match status" value="1"/>
</dbReference>
<keyword evidence="5 7" id="KW-1278">Translocase</keyword>
<dbReference type="InterPro" id="IPR027417">
    <property type="entry name" value="P-loop_NTPase"/>
</dbReference>
<comment type="similarity">
    <text evidence="7">Belongs to the ABC transporter superfamily. Spermidine/putrescine importer (TC 3.A.1.11.1) family.</text>
</comment>
<comment type="function">
    <text evidence="7">Part of the ABC transporter complex PotABCD involved in spermidine/putrescine import. Responsible for energy coupling to the transport system.</text>
</comment>
<keyword evidence="10" id="KW-1185">Reference proteome</keyword>
<dbReference type="InterPro" id="IPR013611">
    <property type="entry name" value="Transp-assoc_OB_typ2"/>
</dbReference>
<dbReference type="InterPro" id="IPR003439">
    <property type="entry name" value="ABC_transporter-like_ATP-bd"/>
</dbReference>
<keyword evidence="1 7" id="KW-0813">Transport</keyword>
<keyword evidence="6 7" id="KW-0472">Membrane</keyword>
<name>A0ABU0BTU8_9HYPH</name>
<dbReference type="NCBIfam" id="TIGR01187">
    <property type="entry name" value="potA"/>
    <property type="match status" value="1"/>
</dbReference>
<evidence type="ECO:0000313" key="10">
    <source>
        <dbReference type="Proteomes" id="UP001230207"/>
    </source>
</evidence>
<dbReference type="SMART" id="SM00382">
    <property type="entry name" value="AAA"/>
    <property type="match status" value="1"/>
</dbReference>
<evidence type="ECO:0000256" key="3">
    <source>
        <dbReference type="ARBA" id="ARBA00022741"/>
    </source>
</evidence>
<dbReference type="SUPFAM" id="SSF52540">
    <property type="entry name" value="P-loop containing nucleoside triphosphate hydrolases"/>
    <property type="match status" value="1"/>
</dbReference>
<evidence type="ECO:0000256" key="4">
    <source>
        <dbReference type="ARBA" id="ARBA00022840"/>
    </source>
</evidence>
<sequence length="350" mass="37927">MTAATPSAAPILKIEAIVKNYGPITAVDHVSLDIREKEFFALLGPSGCGKTTLLRMLAGFETPTAGRVLLEGKDISPLAPEKRPLNLMFQSYALFPHMSVRKNLAYGLEMEKLARGEINRRVDDILSMTDLVRFADRKPEQLSGGQKQRVALARALVKRPKVLLLDEPLGALDKKLREKMQLELKRMQHEAGITFVIVTHDQEEALVMADRMAILKDGKLLQCGTPEEIYEQPADAFVANFIGVMNFIDGGVSEAGVFEAPGLALALAGVRSGKASLAVRPEHIVVSAAGGAFGGVVEEIAYHGLDRVLHVRTPACVQPLQVRVPADAGHRSGDTVGLTIDPAKVRLFQS</sequence>
<dbReference type="Gene3D" id="3.40.50.300">
    <property type="entry name" value="P-loop containing nucleotide triphosphate hydrolases"/>
    <property type="match status" value="1"/>
</dbReference>
<keyword evidence="3 7" id="KW-0547">Nucleotide-binding</keyword>
<dbReference type="InterPro" id="IPR008995">
    <property type="entry name" value="Mo/tungstate-bd_C_term_dom"/>
</dbReference>
<evidence type="ECO:0000259" key="8">
    <source>
        <dbReference type="PROSITE" id="PS50893"/>
    </source>
</evidence>
<dbReference type="Proteomes" id="UP001230207">
    <property type="component" value="Unassembled WGS sequence"/>
</dbReference>
<keyword evidence="2 7" id="KW-1003">Cell membrane</keyword>
<evidence type="ECO:0000313" key="9">
    <source>
        <dbReference type="EMBL" id="MDQ0321114.1"/>
    </source>
</evidence>
<dbReference type="Gene3D" id="2.40.50.100">
    <property type="match status" value="1"/>
</dbReference>
<reference evidence="9 10" key="1">
    <citation type="submission" date="2023-07" db="EMBL/GenBank/DDBJ databases">
        <title>Genomic Encyclopedia of Type Strains, Phase IV (KMG-IV): sequencing the most valuable type-strain genomes for metagenomic binning, comparative biology and taxonomic classification.</title>
        <authorList>
            <person name="Goeker M."/>
        </authorList>
    </citation>
    <scope>NUCLEOTIDE SEQUENCE [LARGE SCALE GENOMIC DNA]</scope>
    <source>
        <strain evidence="9 10">DSM 1112</strain>
    </source>
</reference>
<feature type="domain" description="ABC transporter" evidence="8">
    <location>
        <begin position="12"/>
        <end position="242"/>
    </location>
</feature>
<evidence type="ECO:0000256" key="2">
    <source>
        <dbReference type="ARBA" id="ARBA00022475"/>
    </source>
</evidence>
<dbReference type="SUPFAM" id="SSF50331">
    <property type="entry name" value="MOP-like"/>
    <property type="match status" value="1"/>
</dbReference>
<evidence type="ECO:0000256" key="5">
    <source>
        <dbReference type="ARBA" id="ARBA00022967"/>
    </source>
</evidence>
<dbReference type="InterPro" id="IPR017871">
    <property type="entry name" value="ABC_transporter-like_CS"/>
</dbReference>
<dbReference type="EMBL" id="JAUSVF010000001">
    <property type="protein sequence ID" value="MDQ0321114.1"/>
    <property type="molecule type" value="Genomic_DNA"/>
</dbReference>
<comment type="subunit">
    <text evidence="7">The complex is composed of two ATP-binding proteins (PotA), two transmembrane proteins (PotB and PotC) and a solute-binding protein (PotD).</text>
</comment>
<evidence type="ECO:0000256" key="1">
    <source>
        <dbReference type="ARBA" id="ARBA00022448"/>
    </source>
</evidence>
<dbReference type="InterPro" id="IPR012340">
    <property type="entry name" value="NA-bd_OB-fold"/>
</dbReference>
<dbReference type="Pfam" id="PF08402">
    <property type="entry name" value="TOBE_2"/>
    <property type="match status" value="1"/>
</dbReference>
<evidence type="ECO:0000256" key="7">
    <source>
        <dbReference type="RuleBase" id="RU364083"/>
    </source>
</evidence>